<dbReference type="Pfam" id="PF00691">
    <property type="entry name" value="OmpA"/>
    <property type="match status" value="1"/>
</dbReference>
<dbReference type="Gene3D" id="1.25.40.10">
    <property type="entry name" value="Tetratricopeptide repeat domain"/>
    <property type="match status" value="1"/>
</dbReference>
<keyword evidence="4" id="KW-1185">Reference proteome</keyword>
<dbReference type="InterPro" id="IPR050330">
    <property type="entry name" value="Bact_OuterMem_StrucFunc"/>
</dbReference>
<dbReference type="Gene3D" id="3.30.1330.60">
    <property type="entry name" value="OmpA-like domain"/>
    <property type="match status" value="1"/>
</dbReference>
<dbReference type="PROSITE" id="PS51123">
    <property type="entry name" value="OMPA_2"/>
    <property type="match status" value="1"/>
</dbReference>
<dbReference type="InterPro" id="IPR011990">
    <property type="entry name" value="TPR-like_helical_dom_sf"/>
</dbReference>
<reference evidence="3 4" key="1">
    <citation type="journal article" date="2015" name="Int. J. Syst. Evol. Microbiol.">
        <title>Carboxylicivirga linearis sp. nov., isolated from a sea cucumber culture pond.</title>
        <authorList>
            <person name="Wang F.Q."/>
            <person name="Zhou Y.X."/>
            <person name="Lin X.Z."/>
            <person name="Chen G.J."/>
            <person name="Du Z.J."/>
        </authorList>
    </citation>
    <scope>NUCLEOTIDE SEQUENCE [LARGE SCALE GENOMIC DNA]</scope>
    <source>
        <strain evidence="3 4">FB218</strain>
    </source>
</reference>
<organism evidence="3 4">
    <name type="scientific">Carboxylicivirga linearis</name>
    <dbReference type="NCBI Taxonomy" id="1628157"/>
    <lineage>
        <taxon>Bacteria</taxon>
        <taxon>Pseudomonadati</taxon>
        <taxon>Bacteroidota</taxon>
        <taxon>Bacteroidia</taxon>
        <taxon>Marinilabiliales</taxon>
        <taxon>Marinilabiliaceae</taxon>
        <taxon>Carboxylicivirga</taxon>
    </lineage>
</organism>
<evidence type="ECO:0000256" key="1">
    <source>
        <dbReference type="PROSITE-ProRule" id="PRU00473"/>
    </source>
</evidence>
<evidence type="ECO:0000313" key="4">
    <source>
        <dbReference type="Proteomes" id="UP000708576"/>
    </source>
</evidence>
<dbReference type="Proteomes" id="UP000708576">
    <property type="component" value="Unassembled WGS sequence"/>
</dbReference>
<evidence type="ECO:0000313" key="3">
    <source>
        <dbReference type="EMBL" id="MBS2097643.1"/>
    </source>
</evidence>
<comment type="caution">
    <text evidence="3">The sequence shown here is derived from an EMBL/GenBank/DDBJ whole genome shotgun (WGS) entry which is preliminary data.</text>
</comment>
<accession>A0ABS5JS44</accession>
<dbReference type="InterPro" id="IPR011659">
    <property type="entry name" value="WD40"/>
</dbReference>
<dbReference type="SUPFAM" id="SSF103088">
    <property type="entry name" value="OmpA-like"/>
    <property type="match status" value="1"/>
</dbReference>
<sequence>MLVAQLVSAQRTELRRAENLYENRDFYQALEYFNAAVEKGDNSIDTKFKIARCYFNLKDNQAAFDIYQNAESDITDGEDFINYASCYQQLGAYELAIEWYEKAKDAEGVNPLDINEFIKACKWASENPIYNPDVRVNPADLLIGGQSFGIQFYKDEVVYSAEKTGGSKKLDNTGKGFLNLFSSKYVDGEIQEGSTSFSSNLEYDFHVGATAFTSDFKRIYYTKVVKIKGGSRIKIFTSEHNGKDWVNEKELSANSDDYDIGYPAVSPDDKYLFFTSSQRGGFGGQDIYKAKIKANGDVDRPESVGNEVNTFGNEKWPYISKEGDLYFASDGHLGFGGLDIFKAELVNGKYTNVTNMGQPINSGKDDFGFVLDPNDSRKGFLSTNRIGTGSTDGIFMMLPTNEMEDDGEESIPVFDEMAVEPEPIEETTVIVAPPVNDLSMYPVAFSTTLTSTFKGTPIDGAQVVIKDANTGDIVATGTSDASGKVLIPIPDEYKNDSQEFEIELSKGDDYNAKRMIVHIMEIEDINNNGLSLTPIFEEASLNEIGKFVIPYDGDEVTEEGKVILDKLAAFLLQNPNVVVKLNGHTEAKGNKYKNLDISQSAAESAEKYLMMKGVNDENMIPRGYGERYLLNKCKRGVYCEQSEHIKNRRIEVVVWKRLN</sequence>
<keyword evidence="1" id="KW-0472">Membrane</keyword>
<feature type="domain" description="OmpA-like" evidence="2">
    <location>
        <begin position="536"/>
        <end position="658"/>
    </location>
</feature>
<dbReference type="PANTHER" id="PTHR30329:SF21">
    <property type="entry name" value="LIPOPROTEIN YIAD-RELATED"/>
    <property type="match status" value="1"/>
</dbReference>
<dbReference type="Pfam" id="PF07676">
    <property type="entry name" value="PD40"/>
    <property type="match status" value="2"/>
</dbReference>
<evidence type="ECO:0000259" key="2">
    <source>
        <dbReference type="PROSITE" id="PS51123"/>
    </source>
</evidence>
<dbReference type="PANTHER" id="PTHR30329">
    <property type="entry name" value="STATOR ELEMENT OF FLAGELLAR MOTOR COMPLEX"/>
    <property type="match status" value="1"/>
</dbReference>
<name>A0ABS5JS44_9BACT</name>
<protein>
    <submittedName>
        <fullName evidence="3">OmpA family protein</fullName>
    </submittedName>
</protein>
<proteinExistence type="predicted"/>
<dbReference type="SUPFAM" id="SSF82171">
    <property type="entry name" value="DPP6 N-terminal domain-like"/>
    <property type="match status" value="1"/>
</dbReference>
<dbReference type="InterPro" id="IPR006665">
    <property type="entry name" value="OmpA-like"/>
</dbReference>
<dbReference type="Gene3D" id="2.120.10.30">
    <property type="entry name" value="TolB, C-terminal domain"/>
    <property type="match status" value="1"/>
</dbReference>
<dbReference type="InterPro" id="IPR011042">
    <property type="entry name" value="6-blade_b-propeller_TolB-like"/>
</dbReference>
<gene>
    <name evidence="3" type="ORF">KEM10_05085</name>
</gene>
<dbReference type="EMBL" id="JAGUCO010000002">
    <property type="protein sequence ID" value="MBS2097643.1"/>
    <property type="molecule type" value="Genomic_DNA"/>
</dbReference>
<dbReference type="CDD" id="cd07185">
    <property type="entry name" value="OmpA_C-like"/>
    <property type="match status" value="1"/>
</dbReference>
<dbReference type="InterPro" id="IPR036737">
    <property type="entry name" value="OmpA-like_sf"/>
</dbReference>
<dbReference type="SUPFAM" id="SSF48452">
    <property type="entry name" value="TPR-like"/>
    <property type="match status" value="1"/>
</dbReference>